<dbReference type="EMBL" id="GL988044">
    <property type="protein sequence ID" value="EGS19537.1"/>
    <property type="molecule type" value="Genomic_DNA"/>
</dbReference>
<feature type="compositionally biased region" description="Acidic residues" evidence="1">
    <location>
        <begin position="44"/>
        <end position="62"/>
    </location>
</feature>
<reference evidence="2 3" key="1">
    <citation type="journal article" date="2011" name="Cell">
        <title>Insight into structure and assembly of the nuclear pore complex by utilizing the genome of a eukaryotic thermophile.</title>
        <authorList>
            <person name="Amlacher S."/>
            <person name="Sarges P."/>
            <person name="Flemming D."/>
            <person name="van Noort V."/>
            <person name="Kunze R."/>
            <person name="Devos D.P."/>
            <person name="Arumugam M."/>
            <person name="Bork P."/>
            <person name="Hurt E."/>
        </authorList>
    </citation>
    <scope>NUCLEOTIDE SEQUENCE [LARGE SCALE GENOMIC DNA]</scope>
    <source>
        <strain evidence="3">DSM 1495 / CBS 144.50 / IMI 039719</strain>
    </source>
</reference>
<evidence type="ECO:0000313" key="3">
    <source>
        <dbReference type="Proteomes" id="UP000008066"/>
    </source>
</evidence>
<gene>
    <name evidence="2" type="ORF">CTHT_0050110</name>
</gene>
<feature type="compositionally biased region" description="Acidic residues" evidence="1">
    <location>
        <begin position="69"/>
        <end position="78"/>
    </location>
</feature>
<keyword evidence="3" id="KW-1185">Reference proteome</keyword>
<feature type="compositionally biased region" description="Polar residues" evidence="1">
    <location>
        <begin position="90"/>
        <end position="100"/>
    </location>
</feature>
<sequence length="407" mass="47017">MSRPGRWSAVSASRNIDVNYVEVCKREKDPYRFICWCRPPFPEGDSDDEAEYDWDDGDEESEFERGYDSDLEETESEDGSSWRNDRRASVCTTASRQQTKYDGGDKQMKRKRRCDGGMSCLCGEPADDYPNHKWITSWAGRQKFMRQIDMIYLRDPEVFDMYVTNDYAGYGFAEVLENLLLDFVEEDNNWREQWVVCEVIALLLFTDLSSDLIGIDDGRRVEDLILLAVRTFLAMLARLERQQLLSSTSELRNLGLIMSLWERIMGHLLVDFDLADIPRSFRVETVEIKGRDGQTHDFELDIAEFGEYIIGYAERHGIKLTDVPESKGVADKLPPPSDDDPWNTAAAYRKYMQHYGTGKDMRIGGDKLDLTTWSSERRKKASFSGRDPLSKREMDMLKKGMVLGFKT</sequence>
<dbReference type="OMA" id="DPDNFGM"/>
<dbReference type="KEGG" id="cthr:CTHT_0050110"/>
<dbReference type="RefSeq" id="XP_006695359.1">
    <property type="nucleotide sequence ID" value="XM_006695296.1"/>
</dbReference>
<feature type="region of interest" description="Disordered" evidence="1">
    <location>
        <begin position="42"/>
        <end position="111"/>
    </location>
</feature>
<dbReference type="Proteomes" id="UP000008066">
    <property type="component" value="Unassembled WGS sequence"/>
</dbReference>
<dbReference type="STRING" id="759272.G0SBF7"/>
<dbReference type="HOGENOM" id="CLU_054097_0_0_1"/>
<name>G0SBF7_CHATD</name>
<evidence type="ECO:0000313" key="2">
    <source>
        <dbReference type="EMBL" id="EGS19537.1"/>
    </source>
</evidence>
<dbReference type="GeneID" id="18259049"/>
<accession>G0SBF7</accession>
<protein>
    <submittedName>
        <fullName evidence="2">Uncharacterized protein</fullName>
    </submittedName>
</protein>
<dbReference type="eggNOG" id="ENOG502SPXG">
    <property type="taxonomic scope" value="Eukaryota"/>
</dbReference>
<proteinExistence type="predicted"/>
<evidence type="ECO:0000256" key="1">
    <source>
        <dbReference type="SAM" id="MobiDB-lite"/>
    </source>
</evidence>
<organism evidence="3">
    <name type="scientific">Chaetomium thermophilum (strain DSM 1495 / CBS 144.50 / IMI 039719)</name>
    <name type="common">Thermochaetoides thermophila</name>
    <dbReference type="NCBI Taxonomy" id="759272"/>
    <lineage>
        <taxon>Eukaryota</taxon>
        <taxon>Fungi</taxon>
        <taxon>Dikarya</taxon>
        <taxon>Ascomycota</taxon>
        <taxon>Pezizomycotina</taxon>
        <taxon>Sordariomycetes</taxon>
        <taxon>Sordariomycetidae</taxon>
        <taxon>Sordariales</taxon>
        <taxon>Chaetomiaceae</taxon>
        <taxon>Thermochaetoides</taxon>
    </lineage>
</organism>
<dbReference type="OrthoDB" id="10037289at2759"/>
<dbReference type="AlphaFoldDB" id="G0SBF7"/>